<dbReference type="AlphaFoldDB" id="A0A2B8BN79"/>
<organism evidence="1 2">
    <name type="scientific">Azospirillum palustre</name>
    <dbReference type="NCBI Taxonomy" id="2044885"/>
    <lineage>
        <taxon>Bacteria</taxon>
        <taxon>Pseudomonadati</taxon>
        <taxon>Pseudomonadota</taxon>
        <taxon>Alphaproteobacteria</taxon>
        <taxon>Rhodospirillales</taxon>
        <taxon>Azospirillaceae</taxon>
        <taxon>Azospirillum</taxon>
    </lineage>
</organism>
<evidence type="ECO:0000313" key="2">
    <source>
        <dbReference type="Proteomes" id="UP000225379"/>
    </source>
</evidence>
<reference evidence="2" key="1">
    <citation type="submission" date="2017-10" db="EMBL/GenBank/DDBJ databases">
        <authorList>
            <person name="Kravchenko I.K."/>
            <person name="Grouzdev D.S."/>
        </authorList>
    </citation>
    <scope>NUCLEOTIDE SEQUENCE [LARGE SCALE GENOMIC DNA]</scope>
    <source>
        <strain evidence="2">B2</strain>
    </source>
</reference>
<protein>
    <submittedName>
        <fullName evidence="1">Uncharacterized protein</fullName>
    </submittedName>
</protein>
<accession>A0A2B8BN79</accession>
<dbReference type="RefSeq" id="WP_098734730.1">
    <property type="nucleotide sequence ID" value="NZ_PDKW01000036.1"/>
</dbReference>
<dbReference type="Proteomes" id="UP000225379">
    <property type="component" value="Unassembled WGS sequence"/>
</dbReference>
<comment type="caution">
    <text evidence="1">The sequence shown here is derived from an EMBL/GenBank/DDBJ whole genome shotgun (WGS) entry which is preliminary data.</text>
</comment>
<sequence>MPSIADPLPPLTGMLGLFDPSYAAFTVYDDEGRIHGAGTCAADVVEMQTGGRPGLAVIAAEAHHLTDYVDLSGETPAVRRRPTIAGLDQLPDGAVVEVRCLITGSTKSYTVDDGSFQYDDLPGTYRVTVRRFPYMDFVTEIRL</sequence>
<evidence type="ECO:0000313" key="1">
    <source>
        <dbReference type="EMBL" id="PGH59381.1"/>
    </source>
</evidence>
<dbReference type="EMBL" id="PDKW01000036">
    <property type="protein sequence ID" value="PGH59381.1"/>
    <property type="molecule type" value="Genomic_DNA"/>
</dbReference>
<dbReference type="OrthoDB" id="8030012at2"/>
<proteinExistence type="predicted"/>
<keyword evidence="2" id="KW-1185">Reference proteome</keyword>
<gene>
    <name evidence="1" type="ORF">CRT60_01825</name>
</gene>
<name>A0A2B8BN79_9PROT</name>